<protein>
    <submittedName>
        <fullName evidence="1">Uncharacterized protein</fullName>
    </submittedName>
</protein>
<evidence type="ECO:0000313" key="2">
    <source>
        <dbReference type="Proteomes" id="UP000030665"/>
    </source>
</evidence>
<gene>
    <name evidence="1" type="ORF">TTRE_0000980501</name>
</gene>
<name>A0A077ZLZ2_TRITR</name>
<organism evidence="1 2">
    <name type="scientific">Trichuris trichiura</name>
    <name type="common">Whipworm</name>
    <name type="synonym">Trichocephalus trichiurus</name>
    <dbReference type="NCBI Taxonomy" id="36087"/>
    <lineage>
        <taxon>Eukaryota</taxon>
        <taxon>Metazoa</taxon>
        <taxon>Ecdysozoa</taxon>
        <taxon>Nematoda</taxon>
        <taxon>Enoplea</taxon>
        <taxon>Dorylaimia</taxon>
        <taxon>Trichinellida</taxon>
        <taxon>Trichuridae</taxon>
        <taxon>Trichuris</taxon>
    </lineage>
</organism>
<evidence type="ECO:0000313" key="1">
    <source>
        <dbReference type="EMBL" id="CDW61347.1"/>
    </source>
</evidence>
<proteinExistence type="predicted"/>
<reference evidence="1" key="1">
    <citation type="submission" date="2014-01" db="EMBL/GenBank/DDBJ databases">
        <authorList>
            <person name="Aslett M."/>
        </authorList>
    </citation>
    <scope>NUCLEOTIDE SEQUENCE</scope>
</reference>
<dbReference type="EMBL" id="HG809049">
    <property type="protein sequence ID" value="CDW61347.1"/>
    <property type="molecule type" value="Genomic_DNA"/>
</dbReference>
<accession>A0A077ZLZ2</accession>
<reference evidence="1" key="2">
    <citation type="submission" date="2014-03" db="EMBL/GenBank/DDBJ databases">
        <title>The whipworm genome and dual-species transcriptomics of an intimate host-pathogen interaction.</title>
        <authorList>
            <person name="Foth B.J."/>
            <person name="Tsai I.J."/>
            <person name="Reid A.J."/>
            <person name="Bancroft A.J."/>
            <person name="Nichol S."/>
            <person name="Tracey A."/>
            <person name="Holroyd N."/>
            <person name="Cotton J.A."/>
            <person name="Stanley E.J."/>
            <person name="Zarowiecki M."/>
            <person name="Liu J.Z."/>
            <person name="Huckvale T."/>
            <person name="Cooper P.J."/>
            <person name="Grencis R.K."/>
            <person name="Berriman M."/>
        </authorList>
    </citation>
    <scope>NUCLEOTIDE SEQUENCE [LARGE SCALE GENOMIC DNA]</scope>
</reference>
<dbReference type="AlphaFoldDB" id="A0A077ZLZ2"/>
<sequence length="125" mass="13030">MRNTTESNPLRDPEAVLLPGLVQSPCGRSLVSWAVTTSDGESCDDALLPAITALIQRHLLVVRNVSTPTNESLGETNGVGLHGQTACCCSCSSMGIALRTRWPGAAPGVTPGATHFGETAAHQTY</sequence>
<dbReference type="Proteomes" id="UP000030665">
    <property type="component" value="Unassembled WGS sequence"/>
</dbReference>
<keyword evidence="2" id="KW-1185">Reference proteome</keyword>